<keyword evidence="3" id="KW-1185">Reference proteome</keyword>
<dbReference type="AlphaFoldDB" id="A0AAE1AUV9"/>
<evidence type="ECO:0000256" key="1">
    <source>
        <dbReference type="SAM" id="MobiDB-lite"/>
    </source>
</evidence>
<comment type="caution">
    <text evidence="2">The sequence shown here is derived from an EMBL/GenBank/DDBJ whole genome shotgun (WGS) entry which is preliminary data.</text>
</comment>
<accession>A0AAE1AUV9</accession>
<evidence type="ECO:0000313" key="3">
    <source>
        <dbReference type="Proteomes" id="UP001283361"/>
    </source>
</evidence>
<feature type="compositionally biased region" description="Basic and acidic residues" evidence="1">
    <location>
        <begin position="1"/>
        <end position="15"/>
    </location>
</feature>
<name>A0AAE1AUV9_9GAST</name>
<gene>
    <name evidence="2" type="ORF">RRG08_003622</name>
</gene>
<organism evidence="2 3">
    <name type="scientific">Elysia crispata</name>
    <name type="common">lettuce slug</name>
    <dbReference type="NCBI Taxonomy" id="231223"/>
    <lineage>
        <taxon>Eukaryota</taxon>
        <taxon>Metazoa</taxon>
        <taxon>Spiralia</taxon>
        <taxon>Lophotrochozoa</taxon>
        <taxon>Mollusca</taxon>
        <taxon>Gastropoda</taxon>
        <taxon>Heterobranchia</taxon>
        <taxon>Euthyneura</taxon>
        <taxon>Panpulmonata</taxon>
        <taxon>Sacoglossa</taxon>
        <taxon>Placobranchoidea</taxon>
        <taxon>Plakobranchidae</taxon>
        <taxon>Elysia</taxon>
    </lineage>
</organism>
<protein>
    <submittedName>
        <fullName evidence="2">Uncharacterized protein</fullName>
    </submittedName>
</protein>
<dbReference type="EMBL" id="JAWDGP010001105">
    <property type="protein sequence ID" value="KAK3794469.1"/>
    <property type="molecule type" value="Genomic_DNA"/>
</dbReference>
<evidence type="ECO:0000313" key="2">
    <source>
        <dbReference type="EMBL" id="KAK3794469.1"/>
    </source>
</evidence>
<reference evidence="2" key="1">
    <citation type="journal article" date="2023" name="G3 (Bethesda)">
        <title>A reference genome for the long-term kleptoplast-retaining sea slug Elysia crispata morphotype clarki.</title>
        <authorList>
            <person name="Eastman K.E."/>
            <person name="Pendleton A.L."/>
            <person name="Shaikh M.A."/>
            <person name="Suttiyut T."/>
            <person name="Ogas R."/>
            <person name="Tomko P."/>
            <person name="Gavelis G."/>
            <person name="Widhalm J.R."/>
            <person name="Wisecaver J.H."/>
        </authorList>
    </citation>
    <scope>NUCLEOTIDE SEQUENCE</scope>
    <source>
        <strain evidence="2">ECLA1</strain>
    </source>
</reference>
<proteinExistence type="predicted"/>
<dbReference type="Proteomes" id="UP001283361">
    <property type="component" value="Unassembled WGS sequence"/>
</dbReference>
<sequence>MSGLVDKKKESEGGVRKKIRSAEVGQENRGNPDRDLDPNQGELSTKQYPALLAIPGGKKRRTLSMSMPLRASFFSHSFFFHFEPLSISYSYSKRRYSVHSVP</sequence>
<feature type="region of interest" description="Disordered" evidence="1">
    <location>
        <begin position="1"/>
        <end position="49"/>
    </location>
</feature>